<accession>A0A081B693</accession>
<dbReference type="STRING" id="1333998.M2A_0060"/>
<protein>
    <submittedName>
        <fullName evidence="1">Conserved protein</fullName>
    </submittedName>
</protein>
<dbReference type="EMBL" id="BBIO01000001">
    <property type="protein sequence ID" value="GAK43561.1"/>
    <property type="molecule type" value="Genomic_DNA"/>
</dbReference>
<dbReference type="eggNOG" id="ENOG502ZDA5">
    <property type="taxonomic scope" value="Bacteria"/>
</dbReference>
<comment type="caution">
    <text evidence="1">The sequence shown here is derived from an EMBL/GenBank/DDBJ whole genome shotgun (WGS) entry which is preliminary data.</text>
</comment>
<organism evidence="1 2">
    <name type="scientific">Tepidicaulis marinus</name>
    <dbReference type="NCBI Taxonomy" id="1333998"/>
    <lineage>
        <taxon>Bacteria</taxon>
        <taxon>Pseudomonadati</taxon>
        <taxon>Pseudomonadota</taxon>
        <taxon>Alphaproteobacteria</taxon>
        <taxon>Hyphomicrobiales</taxon>
        <taxon>Parvibaculaceae</taxon>
        <taxon>Tepidicaulis</taxon>
    </lineage>
</organism>
<name>A0A081B693_9HYPH</name>
<gene>
    <name evidence="1" type="ORF">M2A_0060</name>
</gene>
<keyword evidence="2" id="KW-1185">Reference proteome</keyword>
<dbReference type="AlphaFoldDB" id="A0A081B693"/>
<evidence type="ECO:0000313" key="1">
    <source>
        <dbReference type="EMBL" id="GAK43561.1"/>
    </source>
</evidence>
<sequence>MPSDLTDLCESDLQGFVNPVSGVKGYAILPDADALSLPDAAAGKYQTVPAGCFPCFKELVHDQYDYVESYYGAKDGPTYSEYGSRGMVTGLYRYTLEARNDQTANCAEFDDWVWRVWRAEASLAQGSYVSASDLSRFGREYREYKSLLGDRCVVKKRVERLSAPYVYETRKDVIKPATWFLVDGNIVRYRSWVYEREAENPVAISETFSLRVETSSGISEIFTACSSERLPPINTILQPRED</sequence>
<evidence type="ECO:0000313" key="2">
    <source>
        <dbReference type="Proteomes" id="UP000028702"/>
    </source>
</evidence>
<dbReference type="Proteomes" id="UP000028702">
    <property type="component" value="Unassembled WGS sequence"/>
</dbReference>
<reference evidence="1 2" key="1">
    <citation type="submission" date="2014-07" db="EMBL/GenBank/DDBJ databases">
        <title>Tepidicaulis marinum gen. nov., sp. nov., a novel marine bacterium denitrifying nitrate to nitrous oxide strictly under microaerobic conditions.</title>
        <authorList>
            <person name="Takeuchi M."/>
            <person name="Yamagishi T."/>
            <person name="Kamagata Y."/>
            <person name="Oshima K."/>
            <person name="Hattori M."/>
            <person name="Katayama T."/>
            <person name="Hanada S."/>
            <person name="Tamaki H."/>
            <person name="Marumo K."/>
            <person name="Maeda H."/>
            <person name="Nedachi M."/>
            <person name="Iwasaki W."/>
            <person name="Suwa Y."/>
            <person name="Sakata S."/>
        </authorList>
    </citation>
    <scope>NUCLEOTIDE SEQUENCE [LARGE SCALE GENOMIC DNA]</scope>
    <source>
        <strain evidence="1 2">MA2</strain>
    </source>
</reference>
<proteinExistence type="predicted"/>